<organism evidence="2 3">
    <name type="scientific">Tranquillimonas alkanivorans</name>
    <dbReference type="NCBI Taxonomy" id="441119"/>
    <lineage>
        <taxon>Bacteria</taxon>
        <taxon>Pseudomonadati</taxon>
        <taxon>Pseudomonadota</taxon>
        <taxon>Alphaproteobacteria</taxon>
        <taxon>Rhodobacterales</taxon>
        <taxon>Roseobacteraceae</taxon>
        <taxon>Tranquillimonas</taxon>
    </lineage>
</organism>
<dbReference type="AlphaFoldDB" id="A0A1I5U0Y7"/>
<dbReference type="EMBL" id="FOXA01000016">
    <property type="protein sequence ID" value="SFP88236.1"/>
    <property type="molecule type" value="Genomic_DNA"/>
</dbReference>
<dbReference type="STRING" id="441119.SAMN04488047_11623"/>
<name>A0A1I5U0Y7_9RHOB</name>
<dbReference type="Pfam" id="PF04187">
    <property type="entry name" value="Cofac_haem_bdg"/>
    <property type="match status" value="1"/>
</dbReference>
<evidence type="ECO:0000313" key="2">
    <source>
        <dbReference type="EMBL" id="SFP88236.1"/>
    </source>
</evidence>
<sequence>MRVISALVLLASAADAGYAEKVVPGDVGFGSADVVLMGELHDNPYHHGAQAEWVARMKPEAIVFEMLTPELALRAGQHLGNPAVLGAMLEWEERGWPDFAMYAPIFGAAPDAAIFGGGVPQGEARAAVAEGAAAVMGGAADVFGLSATLPEAELEARVEEQAQAHCGALPEDLLPGMVEAQRLRDAALARAVLAAMAETGGPVAVITGNGHARRDRGIPQALEAAGAGLDILSIGQFEDAPEDEPPFDLWTVTPAVDRGDPCAPLR</sequence>
<dbReference type="Proteomes" id="UP000199356">
    <property type="component" value="Unassembled WGS sequence"/>
</dbReference>
<gene>
    <name evidence="2" type="ORF">SAMN04488047_11623</name>
</gene>
<evidence type="ECO:0000259" key="1">
    <source>
        <dbReference type="Pfam" id="PF04187"/>
    </source>
</evidence>
<dbReference type="Gene3D" id="3.40.50.11550">
    <property type="match status" value="2"/>
</dbReference>
<evidence type="ECO:0000313" key="3">
    <source>
        <dbReference type="Proteomes" id="UP000199356"/>
    </source>
</evidence>
<proteinExistence type="predicted"/>
<keyword evidence="3" id="KW-1185">Reference proteome</keyword>
<dbReference type="OrthoDB" id="9795827at2"/>
<protein>
    <submittedName>
        <fullName evidence="2">Haem-binding uptake, Tiki superfamily, ChaN</fullName>
    </submittedName>
</protein>
<accession>A0A1I5U0Y7</accession>
<dbReference type="InterPro" id="IPR007314">
    <property type="entry name" value="Cofac_haem-bd_dom"/>
</dbReference>
<feature type="domain" description="Haem-binding uptake Tiki superfamily ChaN" evidence="1">
    <location>
        <begin position="31"/>
        <end position="222"/>
    </location>
</feature>
<dbReference type="CDD" id="cd14727">
    <property type="entry name" value="ChanN-like"/>
    <property type="match status" value="1"/>
</dbReference>
<dbReference type="SUPFAM" id="SSF159501">
    <property type="entry name" value="EreA/ChaN-like"/>
    <property type="match status" value="1"/>
</dbReference>
<dbReference type="RefSeq" id="WP_093424335.1">
    <property type="nucleotide sequence ID" value="NZ_FOXA01000016.1"/>
</dbReference>
<reference evidence="2 3" key="1">
    <citation type="submission" date="2016-10" db="EMBL/GenBank/DDBJ databases">
        <authorList>
            <person name="de Groot N.N."/>
        </authorList>
    </citation>
    <scope>NUCLEOTIDE SEQUENCE [LARGE SCALE GENOMIC DNA]</scope>
    <source>
        <strain evidence="2 3">DSM 19547</strain>
    </source>
</reference>